<dbReference type="SUPFAM" id="SSF46785">
    <property type="entry name" value="Winged helix' DNA-binding domain"/>
    <property type="match status" value="1"/>
</dbReference>
<gene>
    <name evidence="6" type="ORF">D7294_31350</name>
</gene>
<dbReference type="SUPFAM" id="SSF64288">
    <property type="entry name" value="Chorismate lyase-like"/>
    <property type="match status" value="1"/>
</dbReference>
<keyword evidence="3" id="KW-0804">Transcription</keyword>
<feature type="domain" description="HTH gntR-type" evidence="5">
    <location>
        <begin position="3"/>
        <end position="71"/>
    </location>
</feature>
<dbReference type="InterPro" id="IPR050679">
    <property type="entry name" value="Bact_HTH_transcr_reg"/>
</dbReference>
<dbReference type="Gene3D" id="3.40.1410.10">
    <property type="entry name" value="Chorismate lyase-like"/>
    <property type="match status" value="1"/>
</dbReference>
<reference evidence="6 7" key="1">
    <citation type="journal article" date="2014" name="Int. J. Syst. Evol. Microbiol.">
        <title>Streptomyces hoynatensis sp. nov., isolated from deep marine sediment.</title>
        <authorList>
            <person name="Veyisoglu A."/>
            <person name="Sahin N."/>
        </authorList>
    </citation>
    <scope>NUCLEOTIDE SEQUENCE [LARGE SCALE GENOMIC DNA]</scope>
    <source>
        <strain evidence="6 7">KCTC 29097</strain>
    </source>
</reference>
<evidence type="ECO:0000256" key="3">
    <source>
        <dbReference type="ARBA" id="ARBA00023163"/>
    </source>
</evidence>
<evidence type="ECO:0000256" key="2">
    <source>
        <dbReference type="ARBA" id="ARBA00023125"/>
    </source>
</evidence>
<keyword evidence="1" id="KW-0805">Transcription regulation</keyword>
<organism evidence="6 7">
    <name type="scientific">Streptomyces hoynatensis</name>
    <dbReference type="NCBI Taxonomy" id="1141874"/>
    <lineage>
        <taxon>Bacteria</taxon>
        <taxon>Bacillati</taxon>
        <taxon>Actinomycetota</taxon>
        <taxon>Actinomycetes</taxon>
        <taxon>Kitasatosporales</taxon>
        <taxon>Streptomycetaceae</taxon>
        <taxon>Streptomyces</taxon>
    </lineage>
</organism>
<dbReference type="Pfam" id="PF07702">
    <property type="entry name" value="UTRA"/>
    <property type="match status" value="1"/>
</dbReference>
<dbReference type="AlphaFoldDB" id="A0A3A9YCI8"/>
<protein>
    <submittedName>
        <fullName evidence="6">GntR family transcriptional regulator</fullName>
    </submittedName>
</protein>
<dbReference type="EMBL" id="RBAL01000043">
    <property type="protein sequence ID" value="RKN34971.1"/>
    <property type="molecule type" value="Genomic_DNA"/>
</dbReference>
<evidence type="ECO:0000256" key="1">
    <source>
        <dbReference type="ARBA" id="ARBA00023015"/>
    </source>
</evidence>
<evidence type="ECO:0000313" key="6">
    <source>
        <dbReference type="EMBL" id="RKN34971.1"/>
    </source>
</evidence>
<dbReference type="GO" id="GO:0045892">
    <property type="term" value="P:negative regulation of DNA-templated transcription"/>
    <property type="evidence" value="ECO:0007669"/>
    <property type="project" value="TreeGrafter"/>
</dbReference>
<keyword evidence="2" id="KW-0238">DNA-binding</keyword>
<dbReference type="Gene3D" id="1.10.10.10">
    <property type="entry name" value="Winged helix-like DNA-binding domain superfamily/Winged helix DNA-binding domain"/>
    <property type="match status" value="1"/>
</dbReference>
<dbReference type="Proteomes" id="UP000272474">
    <property type="component" value="Unassembled WGS sequence"/>
</dbReference>
<feature type="region of interest" description="Disordered" evidence="4">
    <location>
        <begin position="73"/>
        <end position="101"/>
    </location>
</feature>
<dbReference type="GO" id="GO:0003677">
    <property type="term" value="F:DNA binding"/>
    <property type="evidence" value="ECO:0007669"/>
    <property type="project" value="UniProtKB-KW"/>
</dbReference>
<accession>A0A3A9YCI8</accession>
<evidence type="ECO:0000313" key="7">
    <source>
        <dbReference type="Proteomes" id="UP000272474"/>
    </source>
</evidence>
<dbReference type="PANTHER" id="PTHR44846">
    <property type="entry name" value="MANNOSYL-D-GLYCERATE TRANSPORT/METABOLISM SYSTEM REPRESSOR MNGR-RELATED"/>
    <property type="match status" value="1"/>
</dbReference>
<name>A0A3A9YCI8_9ACTN</name>
<dbReference type="RefSeq" id="WP_120685216.1">
    <property type="nucleotide sequence ID" value="NZ_RBAL01000043.1"/>
</dbReference>
<sequence length="238" mass="25485">MSKLKYEQIADYLRAQITEGHFRPGEVLPSGRDLCEQFGVSRATVIKAMDVLRTDGVVVARQGSGFSVVQTPVARPAGRRGSASRTTGAGPFRRLGTPMTEVPPPRIREALQLGEDQRALRRARLVLKQDGSPATLVVAWFPPGIAEACPRLSAAGPIAEGTTAYVKRTTGRAPTDGVDVYTVRMAAADEAELLELTLPAAVVITLHTASDADGPLVCEEGVTPHTLWELTDSYPMNP</sequence>
<dbReference type="PANTHER" id="PTHR44846:SF17">
    <property type="entry name" value="GNTR-FAMILY TRANSCRIPTIONAL REGULATOR"/>
    <property type="match status" value="1"/>
</dbReference>
<dbReference type="CDD" id="cd07377">
    <property type="entry name" value="WHTH_GntR"/>
    <property type="match status" value="1"/>
</dbReference>
<dbReference type="InterPro" id="IPR036390">
    <property type="entry name" value="WH_DNA-bd_sf"/>
</dbReference>
<feature type="compositionally biased region" description="Low complexity" evidence="4">
    <location>
        <begin position="74"/>
        <end position="85"/>
    </location>
</feature>
<dbReference type="InterPro" id="IPR011663">
    <property type="entry name" value="UTRA"/>
</dbReference>
<dbReference type="OrthoDB" id="3192286at2"/>
<dbReference type="InterPro" id="IPR036388">
    <property type="entry name" value="WH-like_DNA-bd_sf"/>
</dbReference>
<proteinExistence type="predicted"/>
<evidence type="ECO:0000259" key="5">
    <source>
        <dbReference type="PROSITE" id="PS50949"/>
    </source>
</evidence>
<dbReference type="Pfam" id="PF00392">
    <property type="entry name" value="GntR"/>
    <property type="match status" value="1"/>
</dbReference>
<dbReference type="PRINTS" id="PR00035">
    <property type="entry name" value="HTHGNTR"/>
</dbReference>
<dbReference type="PROSITE" id="PS50949">
    <property type="entry name" value="HTH_GNTR"/>
    <property type="match status" value="1"/>
</dbReference>
<evidence type="ECO:0000256" key="4">
    <source>
        <dbReference type="SAM" id="MobiDB-lite"/>
    </source>
</evidence>
<comment type="caution">
    <text evidence="6">The sequence shown here is derived from an EMBL/GenBank/DDBJ whole genome shotgun (WGS) entry which is preliminary data.</text>
</comment>
<keyword evidence="7" id="KW-1185">Reference proteome</keyword>
<dbReference type="GO" id="GO:0003700">
    <property type="term" value="F:DNA-binding transcription factor activity"/>
    <property type="evidence" value="ECO:0007669"/>
    <property type="project" value="InterPro"/>
</dbReference>
<dbReference type="SMART" id="SM00345">
    <property type="entry name" value="HTH_GNTR"/>
    <property type="match status" value="1"/>
</dbReference>
<dbReference type="InterPro" id="IPR028978">
    <property type="entry name" value="Chorismate_lyase_/UTRA_dom_sf"/>
</dbReference>
<dbReference type="InterPro" id="IPR000524">
    <property type="entry name" value="Tscrpt_reg_HTH_GntR"/>
</dbReference>